<sequence length="342" mass="37379">MERRAGLRWLRAAGSHRELGRALGQASYRAVHETLLPSELWRGITHPRHDAAVSRMLAQCQASLPWVVEELEGLAEGLELPFRQVFAWNSRGDLLAHCPDGCTTVVLPGQEPCIAHNEDGLPGFDGDVFLAQLSPDGQPGFLACCYPGSLPGHTFALTESGIVQAVNNLRFNGVVPEIPRMVLGRTMLAQPSIGAIVEMLERAPASGGFHFTLAQQGDTRLYSVEIGNGQVSVEMIEGPFVHANHALHHAGAREGQTITRSSRDRQQRGDELVTARDCDPLRLLRDTGGSGLPIYRRAPDDPDHENTLATGVFRLLNDGLEWEVYAPGHSEPCHGTRRTLFD</sequence>
<evidence type="ECO:0000313" key="3">
    <source>
        <dbReference type="EMBL" id="MCG6661694.1"/>
    </source>
</evidence>
<reference evidence="3 5" key="1">
    <citation type="submission" date="2020-05" db="EMBL/GenBank/DDBJ databases">
        <title>Comparative genomic analysis of denitrifying bacteria from Halomonas genus.</title>
        <authorList>
            <person name="Wang L."/>
            <person name="Shao Z."/>
        </authorList>
    </citation>
    <scope>NUCLEOTIDE SEQUENCE [LARGE SCALE GENOMIC DNA]</scope>
    <source>
        <strain evidence="3 5">DSM 17331</strain>
    </source>
</reference>
<evidence type="ECO:0000313" key="2">
    <source>
        <dbReference type="EMBL" id="MBA2778501.1"/>
    </source>
</evidence>
<keyword evidence="2" id="KW-0808">Transferase</keyword>
<dbReference type="PANTHER" id="PTHR34180">
    <property type="entry name" value="PEPTIDASE C45"/>
    <property type="match status" value="1"/>
</dbReference>
<proteinExistence type="predicted"/>
<dbReference type="InterPro" id="IPR047801">
    <property type="entry name" value="Peptidase_C45"/>
</dbReference>
<dbReference type="EMBL" id="JABFUB010000005">
    <property type="protein sequence ID" value="MCG6661694.1"/>
    <property type="molecule type" value="Genomic_DNA"/>
</dbReference>
<dbReference type="GO" id="GO:0016740">
    <property type="term" value="F:transferase activity"/>
    <property type="evidence" value="ECO:0007669"/>
    <property type="project" value="UniProtKB-KW"/>
</dbReference>
<dbReference type="Proteomes" id="UP000518091">
    <property type="component" value="Unassembled WGS sequence"/>
</dbReference>
<reference evidence="2 4" key="2">
    <citation type="submission" date="2020-07" db="EMBL/GenBank/DDBJ databases">
        <title>Identification of Halomonas strains.</title>
        <authorList>
            <person name="Xiao Z."/>
            <person name="Shen J."/>
        </authorList>
    </citation>
    <scope>NUCLEOTIDE SEQUENCE [LARGE SCALE GENOMIC DNA]</scope>
    <source>
        <strain evidence="2 4">DSM 17331</strain>
    </source>
</reference>
<accession>A0A7V9VZZ2</accession>
<name>A0A7V9VZZ2_9GAMM</name>
<keyword evidence="5" id="KW-1185">Reference proteome</keyword>
<feature type="domain" description="Peptidase C45 hydrolase" evidence="1">
    <location>
        <begin position="111"/>
        <end position="316"/>
    </location>
</feature>
<dbReference type="NCBIfam" id="NF040521">
    <property type="entry name" value="C45_proenzyme"/>
    <property type="match status" value="1"/>
</dbReference>
<dbReference type="AlphaFoldDB" id="A0A7V9VZZ2"/>
<evidence type="ECO:0000259" key="1">
    <source>
        <dbReference type="Pfam" id="PF03417"/>
    </source>
</evidence>
<dbReference type="Gene3D" id="3.60.60.10">
    <property type="entry name" value="Penicillin V Acylase, Chain A"/>
    <property type="match status" value="1"/>
</dbReference>
<comment type="caution">
    <text evidence="2">The sequence shown here is derived from an EMBL/GenBank/DDBJ whole genome shotgun (WGS) entry which is preliminary data.</text>
</comment>
<dbReference type="EMBL" id="JACEFT010000005">
    <property type="protein sequence ID" value="MBA2778501.1"/>
    <property type="molecule type" value="Genomic_DNA"/>
</dbReference>
<dbReference type="InterPro" id="IPR005079">
    <property type="entry name" value="Peptidase_C45_hydrolase"/>
</dbReference>
<organism evidence="2 4">
    <name type="scientific">Billgrantia kenyensis</name>
    <dbReference type="NCBI Taxonomy" id="321266"/>
    <lineage>
        <taxon>Bacteria</taxon>
        <taxon>Pseudomonadati</taxon>
        <taxon>Pseudomonadota</taxon>
        <taxon>Gammaproteobacteria</taxon>
        <taxon>Oceanospirillales</taxon>
        <taxon>Halomonadaceae</taxon>
        <taxon>Billgrantia</taxon>
    </lineage>
</organism>
<evidence type="ECO:0000313" key="5">
    <source>
        <dbReference type="Proteomes" id="UP000814353"/>
    </source>
</evidence>
<evidence type="ECO:0000313" key="4">
    <source>
        <dbReference type="Proteomes" id="UP000518091"/>
    </source>
</evidence>
<protein>
    <submittedName>
        <fullName evidence="2">6-aminopenicillanic acid acyl-transferase</fullName>
    </submittedName>
</protein>
<dbReference type="PANTHER" id="PTHR34180:SF1">
    <property type="entry name" value="BETA-ALANYL-DOPAMINE_CARCININE HYDROLASE"/>
    <property type="match status" value="1"/>
</dbReference>
<dbReference type="Pfam" id="PF03417">
    <property type="entry name" value="AAT"/>
    <property type="match status" value="1"/>
</dbReference>
<dbReference type="Proteomes" id="UP000814353">
    <property type="component" value="Unassembled WGS sequence"/>
</dbReference>
<gene>
    <name evidence="2" type="ORF">H1D44_06260</name>
    <name evidence="3" type="ORF">HOP48_09020</name>
</gene>
<dbReference type="InterPro" id="IPR047794">
    <property type="entry name" value="C45_proenzyme-like"/>
</dbReference>